<evidence type="ECO:0000259" key="2">
    <source>
        <dbReference type="Pfam" id="PF00296"/>
    </source>
</evidence>
<dbReference type="Proteomes" id="UP000465812">
    <property type="component" value="Chromosome"/>
</dbReference>
<feature type="domain" description="Luciferase-like" evidence="2">
    <location>
        <begin position="28"/>
        <end position="84"/>
    </location>
</feature>
<dbReference type="EMBL" id="AP022590">
    <property type="protein sequence ID" value="BBY40105.1"/>
    <property type="molecule type" value="Genomic_DNA"/>
</dbReference>
<dbReference type="InterPro" id="IPR050564">
    <property type="entry name" value="F420-G6PD/mer"/>
</dbReference>
<keyword evidence="4" id="KW-1185">Reference proteome</keyword>
<proteinExistence type="predicted"/>
<dbReference type="SUPFAM" id="SSF51679">
    <property type="entry name" value="Bacterial luciferase-like"/>
    <property type="match status" value="1"/>
</dbReference>
<gene>
    <name evidence="3" type="ORF">MMAN_42390</name>
</gene>
<evidence type="ECO:0000256" key="1">
    <source>
        <dbReference type="ARBA" id="ARBA00023002"/>
    </source>
</evidence>
<protein>
    <recommendedName>
        <fullName evidence="2">Luciferase-like domain-containing protein</fullName>
    </recommendedName>
</protein>
<accession>A0ABN6AF99</accession>
<organism evidence="3 4">
    <name type="scientific">Mycobacterium mantenii</name>
    <dbReference type="NCBI Taxonomy" id="560555"/>
    <lineage>
        <taxon>Bacteria</taxon>
        <taxon>Bacillati</taxon>
        <taxon>Actinomycetota</taxon>
        <taxon>Actinomycetes</taxon>
        <taxon>Mycobacteriales</taxon>
        <taxon>Mycobacteriaceae</taxon>
        <taxon>Mycobacterium</taxon>
        <taxon>Mycobacterium avium complex (MAC)</taxon>
    </lineage>
</organism>
<keyword evidence="1" id="KW-0560">Oxidoreductase</keyword>
<dbReference type="Gene3D" id="3.20.20.30">
    <property type="entry name" value="Luciferase-like domain"/>
    <property type="match status" value="1"/>
</dbReference>
<sequence>MPDHLNALLPRAIATPHYLGAARLVPKVDAYLEPWTMLGHIASWNRLGRLRLGVRVTDAGRRNPAVTAQAAATLHLLTRGRAILDHPVASFLFRVVTTPVAGNTPRSCAAARSMRGIIR</sequence>
<dbReference type="Pfam" id="PF00296">
    <property type="entry name" value="Bac_luciferase"/>
    <property type="match status" value="1"/>
</dbReference>
<name>A0ABN6AF99_MYCNT</name>
<dbReference type="InterPro" id="IPR011251">
    <property type="entry name" value="Luciferase-like_dom"/>
</dbReference>
<reference evidence="3 4" key="1">
    <citation type="journal article" date="2019" name="Emerg. Microbes Infect.">
        <title>Comprehensive subspecies identification of 175 nontuberculous mycobacteria species based on 7547 genomic profiles.</title>
        <authorList>
            <person name="Matsumoto Y."/>
            <person name="Kinjo T."/>
            <person name="Motooka D."/>
            <person name="Nabeya D."/>
            <person name="Jung N."/>
            <person name="Uechi K."/>
            <person name="Horii T."/>
            <person name="Iida T."/>
            <person name="Fujita J."/>
            <person name="Nakamura S."/>
        </authorList>
    </citation>
    <scope>NUCLEOTIDE SEQUENCE [LARGE SCALE GENOMIC DNA]</scope>
    <source>
        <strain evidence="3 4">JCM 18113</strain>
    </source>
</reference>
<dbReference type="PANTHER" id="PTHR43244:SF1">
    <property type="entry name" value="5,10-METHYLENETETRAHYDROMETHANOPTERIN REDUCTASE"/>
    <property type="match status" value="1"/>
</dbReference>
<dbReference type="PANTHER" id="PTHR43244">
    <property type="match status" value="1"/>
</dbReference>
<evidence type="ECO:0000313" key="3">
    <source>
        <dbReference type="EMBL" id="BBY40105.1"/>
    </source>
</evidence>
<dbReference type="InterPro" id="IPR036661">
    <property type="entry name" value="Luciferase-like_sf"/>
</dbReference>
<evidence type="ECO:0000313" key="4">
    <source>
        <dbReference type="Proteomes" id="UP000465812"/>
    </source>
</evidence>